<dbReference type="EC" id="1.3.1.76" evidence="2"/>
<feature type="domain" description="Siroheme synthase central" evidence="7">
    <location>
        <begin position="119"/>
        <end position="145"/>
    </location>
</feature>
<dbReference type="Gene3D" id="3.40.50.720">
    <property type="entry name" value="NAD(P)-binding Rossmann-like Domain"/>
    <property type="match status" value="1"/>
</dbReference>
<protein>
    <recommendedName>
        <fullName evidence="2">precorrin-2 dehydrogenase</fullName>
        <ecNumber evidence="2">1.3.1.76</ecNumber>
    </recommendedName>
</protein>
<dbReference type="AlphaFoldDB" id="A0A940WRV7"/>
<dbReference type="RefSeq" id="WP_210596877.1">
    <property type="nucleotide sequence ID" value="NZ_JAGKSQ010000003.1"/>
</dbReference>
<keyword evidence="4" id="KW-0520">NAD</keyword>
<comment type="catalytic activity">
    <reaction evidence="6">
        <text>precorrin-2 + NAD(+) = sirohydrochlorin + NADH + 2 H(+)</text>
        <dbReference type="Rhea" id="RHEA:15613"/>
        <dbReference type="ChEBI" id="CHEBI:15378"/>
        <dbReference type="ChEBI" id="CHEBI:57540"/>
        <dbReference type="ChEBI" id="CHEBI:57945"/>
        <dbReference type="ChEBI" id="CHEBI:58351"/>
        <dbReference type="ChEBI" id="CHEBI:58827"/>
        <dbReference type="EC" id="1.3.1.76"/>
    </reaction>
</comment>
<evidence type="ECO:0000256" key="2">
    <source>
        <dbReference type="ARBA" id="ARBA00012400"/>
    </source>
</evidence>
<accession>A0A940WRV7</accession>
<evidence type="ECO:0000256" key="1">
    <source>
        <dbReference type="ARBA" id="ARBA00005010"/>
    </source>
</evidence>
<dbReference type="NCBIfam" id="TIGR01470">
    <property type="entry name" value="cysG_Nterm"/>
    <property type="match status" value="1"/>
</dbReference>
<organism evidence="8 9">
    <name type="scientific">Halalkalibacter suaedae</name>
    <dbReference type="NCBI Taxonomy" id="2822140"/>
    <lineage>
        <taxon>Bacteria</taxon>
        <taxon>Bacillati</taxon>
        <taxon>Bacillota</taxon>
        <taxon>Bacilli</taxon>
        <taxon>Bacillales</taxon>
        <taxon>Bacillaceae</taxon>
        <taxon>Halalkalibacter</taxon>
    </lineage>
</organism>
<dbReference type="InterPro" id="IPR042518">
    <property type="entry name" value="SirC_C"/>
</dbReference>
<dbReference type="PANTHER" id="PTHR35330:SF1">
    <property type="entry name" value="SIROHEME BIOSYNTHESIS PROTEIN MET8"/>
    <property type="match status" value="1"/>
</dbReference>
<dbReference type="GO" id="GO:0043115">
    <property type="term" value="F:precorrin-2 dehydrogenase activity"/>
    <property type="evidence" value="ECO:0007669"/>
    <property type="project" value="UniProtKB-EC"/>
</dbReference>
<name>A0A940WRV7_9BACI</name>
<dbReference type="Pfam" id="PF14824">
    <property type="entry name" value="Sirohm_synth_M"/>
    <property type="match status" value="1"/>
</dbReference>
<evidence type="ECO:0000256" key="4">
    <source>
        <dbReference type="ARBA" id="ARBA00023027"/>
    </source>
</evidence>
<proteinExistence type="predicted"/>
<keyword evidence="9" id="KW-1185">Reference proteome</keyword>
<dbReference type="GO" id="GO:0019354">
    <property type="term" value="P:siroheme biosynthetic process"/>
    <property type="evidence" value="ECO:0007669"/>
    <property type="project" value="InterPro"/>
</dbReference>
<dbReference type="EMBL" id="JAGKSQ010000003">
    <property type="protein sequence ID" value="MBP3951181.1"/>
    <property type="molecule type" value="Genomic_DNA"/>
</dbReference>
<dbReference type="Gene3D" id="1.10.8.610">
    <property type="entry name" value="SirC, precorrin-2 dehydrogenase, C-terminal helical domain-like"/>
    <property type="match status" value="1"/>
</dbReference>
<dbReference type="InterPro" id="IPR006367">
    <property type="entry name" value="Sirohaem_synthase_N"/>
</dbReference>
<dbReference type="InterPro" id="IPR028281">
    <property type="entry name" value="Sirohaem_synthase_central"/>
</dbReference>
<evidence type="ECO:0000256" key="3">
    <source>
        <dbReference type="ARBA" id="ARBA00023002"/>
    </source>
</evidence>
<dbReference type="Pfam" id="PF13241">
    <property type="entry name" value="NAD_binding_7"/>
    <property type="match status" value="1"/>
</dbReference>
<dbReference type="SUPFAM" id="SSF75615">
    <property type="entry name" value="Siroheme synthase middle domains-like"/>
    <property type="match status" value="1"/>
</dbReference>
<dbReference type="GO" id="GO:0004325">
    <property type="term" value="F:ferrochelatase activity"/>
    <property type="evidence" value="ECO:0007669"/>
    <property type="project" value="InterPro"/>
</dbReference>
<keyword evidence="3" id="KW-0560">Oxidoreductase</keyword>
<comment type="caution">
    <text evidence="8">The sequence shown here is derived from an EMBL/GenBank/DDBJ whole genome shotgun (WGS) entry which is preliminary data.</text>
</comment>
<dbReference type="PANTHER" id="PTHR35330">
    <property type="entry name" value="SIROHEME BIOSYNTHESIS PROTEIN MET8"/>
    <property type="match status" value="1"/>
</dbReference>
<dbReference type="InterPro" id="IPR036291">
    <property type="entry name" value="NAD(P)-bd_dom_sf"/>
</dbReference>
<evidence type="ECO:0000256" key="6">
    <source>
        <dbReference type="ARBA" id="ARBA00047561"/>
    </source>
</evidence>
<sequence length="206" mass="23227">MKRLPIMLKLEGKTAAVVGAGKVAARHIPKLLSAGIKEVMVYSPSLDQSLAGYHDHSQIIWIKGEISERHSFDTDLLLLTSTNHELHQRLLEQRKPGQLIYLADDPVASDIHFPITITRGELSVALSTNGSSPTYAKQLKEKIEECLTDEIEGDLIFLDKVRRQVQEAVSEPSQRKQLLRQATSEKVLRNKDRDTLMKQMIDDVIH</sequence>
<evidence type="ECO:0000259" key="7">
    <source>
        <dbReference type="Pfam" id="PF14824"/>
    </source>
</evidence>
<gene>
    <name evidence="8" type="ORF">J7W16_08535</name>
</gene>
<evidence type="ECO:0000313" key="9">
    <source>
        <dbReference type="Proteomes" id="UP000678228"/>
    </source>
</evidence>
<dbReference type="SUPFAM" id="SSF51735">
    <property type="entry name" value="NAD(P)-binding Rossmann-fold domains"/>
    <property type="match status" value="1"/>
</dbReference>
<reference evidence="8" key="1">
    <citation type="submission" date="2021-03" db="EMBL/GenBank/DDBJ databases">
        <title>Bacillus suaedae sp. nov., isolated from Suaeda aralocaspica.</title>
        <authorList>
            <person name="Lei R.F.R."/>
        </authorList>
    </citation>
    <scope>NUCLEOTIDE SEQUENCE</scope>
    <source>
        <strain evidence="8">YZJH907-2</strain>
    </source>
</reference>
<keyword evidence="5" id="KW-0627">Porphyrin biosynthesis</keyword>
<evidence type="ECO:0000313" key="8">
    <source>
        <dbReference type="EMBL" id="MBP3951181.1"/>
    </source>
</evidence>
<dbReference type="Proteomes" id="UP000678228">
    <property type="component" value="Unassembled WGS sequence"/>
</dbReference>
<evidence type="ECO:0000256" key="5">
    <source>
        <dbReference type="ARBA" id="ARBA00023244"/>
    </source>
</evidence>
<dbReference type="InterPro" id="IPR028161">
    <property type="entry name" value="Met8-like"/>
</dbReference>
<comment type="pathway">
    <text evidence="1">Porphyrin-containing compound metabolism; siroheme biosynthesis; sirohydrochlorin from precorrin-2: step 1/1.</text>
</comment>